<reference evidence="1 2" key="1">
    <citation type="submission" date="2023-09" db="EMBL/GenBank/DDBJ databases">
        <authorList>
            <person name="Wang M."/>
        </authorList>
    </citation>
    <scope>NUCLEOTIDE SEQUENCE [LARGE SCALE GENOMIC DNA]</scope>
    <source>
        <strain evidence="1">GT-2023</strain>
        <tissue evidence="1">Liver</tissue>
    </source>
</reference>
<evidence type="ECO:0000313" key="2">
    <source>
        <dbReference type="Proteomes" id="UP001558613"/>
    </source>
</evidence>
<proteinExistence type="predicted"/>
<sequence>MPRRQDREDPITTSSVCPPLLIRRLSSAGAGRILRLRRGAAQMPSSLAVVWLLAPSNYVQLGSGVFLHSPFLMLQ</sequence>
<keyword evidence="2" id="KW-1185">Reference proteome</keyword>
<gene>
    <name evidence="1" type="ORF">QQF64_016176</name>
</gene>
<dbReference type="EMBL" id="JAYMGO010000020">
    <property type="protein sequence ID" value="KAL1253947.1"/>
    <property type="molecule type" value="Genomic_DNA"/>
</dbReference>
<comment type="caution">
    <text evidence="1">The sequence shown here is derived from an EMBL/GenBank/DDBJ whole genome shotgun (WGS) entry which is preliminary data.</text>
</comment>
<accession>A0ABR3LQQ7</accession>
<dbReference type="Proteomes" id="UP001558613">
    <property type="component" value="Unassembled WGS sequence"/>
</dbReference>
<evidence type="ECO:0000313" key="1">
    <source>
        <dbReference type="EMBL" id="KAL1253947.1"/>
    </source>
</evidence>
<protein>
    <submittedName>
        <fullName evidence="1">Uncharacterized protein</fullName>
    </submittedName>
</protein>
<name>A0ABR3LQQ7_9TELE</name>
<organism evidence="1 2">
    <name type="scientific">Cirrhinus molitorella</name>
    <name type="common">mud carp</name>
    <dbReference type="NCBI Taxonomy" id="172907"/>
    <lineage>
        <taxon>Eukaryota</taxon>
        <taxon>Metazoa</taxon>
        <taxon>Chordata</taxon>
        <taxon>Craniata</taxon>
        <taxon>Vertebrata</taxon>
        <taxon>Euteleostomi</taxon>
        <taxon>Actinopterygii</taxon>
        <taxon>Neopterygii</taxon>
        <taxon>Teleostei</taxon>
        <taxon>Ostariophysi</taxon>
        <taxon>Cypriniformes</taxon>
        <taxon>Cyprinidae</taxon>
        <taxon>Labeoninae</taxon>
        <taxon>Labeonini</taxon>
        <taxon>Cirrhinus</taxon>
    </lineage>
</organism>